<sequence>MGSTIKVIGCAGAGTLLILLLPLCLIENNSPSNGYGHSNGSDPLVSAGPTPPPPPLEAGRDAMLRLHRQKRYLLFPEGSSFQLVFDIIIPIIDYTNYAILGITCSVAWELPSKPPSELIENVLTRINDGTIGTVRRNGSAPDPEPNPQSAPSLPPKETDNRATANWQAVHAPSTNPPAYATNEHGSHSYYTNIQRNQAAYPYGTVNANANADANANANGQQWQAPMTANWDARQSLAKWKAKGAGAGAGTDNWWTRNGQRVQQNWRQKQRMWGPSKWDYSYNQRPRQVLKSPPKHHIYPVFAKRRRRRSLEQVPHFERLHLQQHLSSRQLLFGKIERLYKSRRLNGTSCVLRALCESAQRHQRIRGTNMGRPQSFIMELLSAIFQLPSSDDVDDPLELELMISPHYLEAHRQQGNCRHLYERFCFCLGQHRDTWLTVAVWTTLRPQVGKMSSRKKRTAEEGNSPVGNCWLAALALLLLANLFKLVDALKDGESIQLPPGNPSLNINNADSSLEQLIEMRLNESASSSVQDRHWQSQSQALLSRKRRYLVFPEGSSFQMVYDEIVGVVDHTNYLILGITVALAWELPSKPPSEELDDLLTKLEDGTLDISRNDTVSNITYVDDASATTTTTSKPPDYKPNYINLSSHQGYQGGSNSYYSSSPVFRTPMHPSHQYADRYYSRPKGGRRKDNHYYYSRPGASSSNPFSKWTKPYTPAQNSRYPYWALNSRMKDRYYGYQSQSQQAAPPVAQRRQDSSTTTTTTSRPTRRPAPRHHHIYPVFGKRSIPDAANPHKRQRRSGVVTEHEDSISRLEQLQIRHHRRSRQSLYERVEKYLDKRGHHGHHCVLRTLCETGQKSQEEEPGTFVGELMRAVFTLPEAMDNEPVAYRDTHYDKAHAAQQDCATLYPECKQSMWQAQFIQ</sequence>
<dbReference type="PANTHER" id="PTHR21398:SF1">
    <property type="entry name" value="FI03705P"/>
    <property type="match status" value="1"/>
</dbReference>
<dbReference type="Proteomes" id="UP001059596">
    <property type="component" value="Chromosome 3R"/>
</dbReference>
<evidence type="ECO:0000313" key="3">
    <source>
        <dbReference type="EMBL" id="KAI8044070.1"/>
    </source>
</evidence>
<name>A0A9P9YW87_9MUSC</name>
<protein>
    <submittedName>
        <fullName evidence="3">Uncharacterized protein</fullName>
    </submittedName>
</protein>
<dbReference type="PANTHER" id="PTHR21398">
    <property type="entry name" value="AGAP007094-PA"/>
    <property type="match status" value="1"/>
</dbReference>
<dbReference type="AlphaFoldDB" id="A0A9P9YW87"/>
<dbReference type="EMBL" id="JAMKOV010000001">
    <property type="protein sequence ID" value="KAI8044070.1"/>
    <property type="molecule type" value="Genomic_DNA"/>
</dbReference>
<feature type="region of interest" description="Disordered" evidence="1">
    <location>
        <begin position="130"/>
        <end position="160"/>
    </location>
</feature>
<feature type="compositionally biased region" description="Basic residues" evidence="1">
    <location>
        <begin position="763"/>
        <end position="774"/>
    </location>
</feature>
<comment type="caution">
    <text evidence="3">The sequence shown here is derived from an EMBL/GenBank/DDBJ whole genome shotgun (WGS) entry which is preliminary data.</text>
</comment>
<organism evidence="3 4">
    <name type="scientific">Drosophila gunungcola</name>
    <name type="common">fruit fly</name>
    <dbReference type="NCBI Taxonomy" id="103775"/>
    <lineage>
        <taxon>Eukaryota</taxon>
        <taxon>Metazoa</taxon>
        <taxon>Ecdysozoa</taxon>
        <taxon>Arthropoda</taxon>
        <taxon>Hexapoda</taxon>
        <taxon>Insecta</taxon>
        <taxon>Pterygota</taxon>
        <taxon>Neoptera</taxon>
        <taxon>Endopterygota</taxon>
        <taxon>Diptera</taxon>
        <taxon>Brachycera</taxon>
        <taxon>Muscomorpha</taxon>
        <taxon>Ephydroidea</taxon>
        <taxon>Drosophilidae</taxon>
        <taxon>Drosophila</taxon>
        <taxon>Sophophora</taxon>
    </lineage>
</organism>
<evidence type="ECO:0000313" key="4">
    <source>
        <dbReference type="Proteomes" id="UP001059596"/>
    </source>
</evidence>
<reference evidence="3" key="1">
    <citation type="journal article" date="2023" name="Genome Biol. Evol.">
        <title>Long-read-based Genome Assembly of Drosophila gunungcola Reveals Fewer Chemosensory Genes in Flower-breeding Species.</title>
        <authorList>
            <person name="Negi A."/>
            <person name="Liao B.Y."/>
            <person name="Yeh S.D."/>
        </authorList>
    </citation>
    <scope>NUCLEOTIDE SEQUENCE</scope>
    <source>
        <strain evidence="3">Sukarami</strain>
    </source>
</reference>
<feature type="signal peptide" evidence="2">
    <location>
        <begin position="1"/>
        <end position="26"/>
    </location>
</feature>
<keyword evidence="4" id="KW-1185">Reference proteome</keyword>
<feature type="chain" id="PRO_5040145791" evidence="2">
    <location>
        <begin position="27"/>
        <end position="917"/>
    </location>
</feature>
<accession>A0A9P9YW87</accession>
<evidence type="ECO:0000256" key="2">
    <source>
        <dbReference type="SAM" id="SignalP"/>
    </source>
</evidence>
<feature type="region of interest" description="Disordered" evidence="1">
    <location>
        <begin position="734"/>
        <end position="804"/>
    </location>
</feature>
<evidence type="ECO:0000256" key="1">
    <source>
        <dbReference type="SAM" id="MobiDB-lite"/>
    </source>
</evidence>
<feature type="compositionally biased region" description="Pro residues" evidence="1">
    <location>
        <begin position="142"/>
        <end position="154"/>
    </location>
</feature>
<feature type="compositionally biased region" description="Low complexity" evidence="1">
    <location>
        <begin position="736"/>
        <end position="762"/>
    </location>
</feature>
<keyword evidence="2" id="KW-0732">Signal</keyword>
<feature type="region of interest" description="Disordered" evidence="1">
    <location>
        <begin position="36"/>
        <end position="59"/>
    </location>
</feature>
<feature type="region of interest" description="Disordered" evidence="1">
    <location>
        <begin position="673"/>
        <end position="707"/>
    </location>
</feature>
<dbReference type="SMART" id="SM00718">
    <property type="entry name" value="DM4_12"/>
    <property type="match status" value="2"/>
</dbReference>
<gene>
    <name evidence="3" type="ORF">M5D96_000220</name>
</gene>
<proteinExistence type="predicted"/>
<dbReference type="Pfam" id="PF07841">
    <property type="entry name" value="DM4_12"/>
    <property type="match status" value="2"/>
</dbReference>
<dbReference type="InterPro" id="IPR006631">
    <property type="entry name" value="DM4_12"/>
</dbReference>